<dbReference type="AlphaFoldDB" id="A0A1M6V2Y8"/>
<dbReference type="InterPro" id="IPR003961">
    <property type="entry name" value="FN3_dom"/>
</dbReference>
<accession>A0A1M6V2Y8</accession>
<dbReference type="InterPro" id="IPR007346">
    <property type="entry name" value="Endonuclease-I"/>
</dbReference>
<keyword evidence="4" id="KW-0378">Hydrolase</keyword>
<reference evidence="8" key="1">
    <citation type="journal article" date="2014" name="Int. J. Syst. Evol. Microbiol.">
        <title>Complete genome of a new Firmicutes species belonging to the dominant human colonic microbiota ('Ruminococcus bicirculans') reveals two chromosomes and a selective capacity to utilize plant glucans.</title>
        <authorList>
            <consortium name="NISC Comparative Sequencing Program"/>
            <person name="Wegmann U."/>
            <person name="Louis P."/>
            <person name="Goesmann A."/>
            <person name="Henrissat B."/>
            <person name="Duncan S.H."/>
            <person name="Flint H.J."/>
        </authorList>
    </citation>
    <scope>NUCLEOTIDE SEQUENCE</scope>
    <source>
        <strain evidence="8">CGMCC 1.12707</strain>
    </source>
</reference>
<feature type="compositionally biased region" description="Polar residues" evidence="5">
    <location>
        <begin position="379"/>
        <end position="389"/>
    </location>
</feature>
<proteinExistence type="inferred from homology"/>
<sequence>MKLRFTFFSLFLALFIYAQTAPAYYNGVNFSKTRNDLKEDLVSLITRTHTNKTTYDELRQLLPKSDADPQNPKNMLLIYGYSDSSGKYQRSRASSPVSNWNREHVFAKSQASPNLGTAGPGADGHHLRPADISFNSERSNIHFTDGRGNAGKTGGGWYPGDEWKGDVARILMYMYLRYGNQCAPDRIAMGTSTYSSDIPDVLIKWNVEDPVSDFERQRNNVVADFQGNRNPFIDNPYLATVIWGGPAAQNTWPSSFNGGGEADTEKPSTPTDLKTTAVEANSVSLSWTASTDNNGIGAYDVYVNNVYNTTSYSNSATVNGLNPATTYSFYVVAKDFSGNESDNSLAIEATTKDGSNPNPGNPDPGQGTSCGTEDFENMPNANSSYTQREWTNRGITWKATDARTDQTMDGRAIIIRNGSLTSSTITSGIGSLSVRLSLIYSGTSGTFTLKVNGVEKGKLAYSADAKTVEINDINVEGNVIIELTNDSTSNRVLMDNVSWTCYEKELGTDDLSNNKNTLTVYPNPITNSEFYIKGLEKNETIDIYNLSGQLVQTIRNVNTDSKVRLNKLPKGVYIVKTKKQSTKVIIN</sequence>
<reference evidence="8" key="5">
    <citation type="submission" date="2024-05" db="EMBL/GenBank/DDBJ databases">
        <authorList>
            <person name="Sun Q."/>
            <person name="Zhou Y."/>
        </authorList>
    </citation>
    <scope>NUCLEOTIDE SEQUENCE</scope>
    <source>
        <strain evidence="8">CGMCC 1.12707</strain>
    </source>
</reference>
<feature type="chain" id="PRO_5012703266" evidence="6">
    <location>
        <begin position="24"/>
        <end position="587"/>
    </location>
</feature>
<dbReference type="RefSeq" id="WP_072930102.1">
    <property type="nucleotide sequence ID" value="NZ_BMFL01000012.1"/>
</dbReference>
<keyword evidence="3 6" id="KW-0732">Signal</keyword>
<evidence type="ECO:0000256" key="3">
    <source>
        <dbReference type="ARBA" id="ARBA00022729"/>
    </source>
</evidence>
<feature type="signal peptide" evidence="6">
    <location>
        <begin position="1"/>
        <end position="23"/>
    </location>
</feature>
<dbReference type="CDD" id="cd00063">
    <property type="entry name" value="FN3"/>
    <property type="match status" value="1"/>
</dbReference>
<dbReference type="EMBL" id="BMFL01000012">
    <property type="protein sequence ID" value="GGF01948.1"/>
    <property type="molecule type" value="Genomic_DNA"/>
</dbReference>
<reference evidence="9" key="2">
    <citation type="submission" date="2016-11" db="EMBL/GenBank/DDBJ databases">
        <authorList>
            <person name="Jaros S."/>
            <person name="Januszkiewicz K."/>
            <person name="Wedrychowicz H."/>
        </authorList>
    </citation>
    <scope>NUCLEOTIDE SEQUENCE [LARGE SCALE GENOMIC DNA]</scope>
    <source>
        <strain evidence="9">DSM 27989</strain>
    </source>
</reference>
<evidence type="ECO:0000313" key="9">
    <source>
        <dbReference type="EMBL" id="SHK75869.1"/>
    </source>
</evidence>
<evidence type="ECO:0000256" key="1">
    <source>
        <dbReference type="ARBA" id="ARBA00006429"/>
    </source>
</evidence>
<evidence type="ECO:0000256" key="6">
    <source>
        <dbReference type="SAM" id="SignalP"/>
    </source>
</evidence>
<dbReference type="InterPro" id="IPR026444">
    <property type="entry name" value="Secre_tail"/>
</dbReference>
<dbReference type="InterPro" id="IPR044925">
    <property type="entry name" value="His-Me_finger_sf"/>
</dbReference>
<dbReference type="STRING" id="1434701.SAMN05443634_103169"/>
<dbReference type="EMBL" id="FRBH01000003">
    <property type="protein sequence ID" value="SHK75869.1"/>
    <property type="molecule type" value="Genomic_DNA"/>
</dbReference>
<dbReference type="InterPro" id="IPR036116">
    <property type="entry name" value="FN3_sf"/>
</dbReference>
<dbReference type="SUPFAM" id="SSF49265">
    <property type="entry name" value="Fibronectin type III"/>
    <property type="match status" value="1"/>
</dbReference>
<feature type="compositionally biased region" description="Low complexity" evidence="5">
    <location>
        <begin position="354"/>
        <end position="367"/>
    </location>
</feature>
<evidence type="ECO:0000313" key="11">
    <source>
        <dbReference type="Proteomes" id="UP000650994"/>
    </source>
</evidence>
<dbReference type="PROSITE" id="PS50853">
    <property type="entry name" value="FN3"/>
    <property type="match status" value="1"/>
</dbReference>
<dbReference type="Gene3D" id="2.60.40.10">
    <property type="entry name" value="Immunoglobulins"/>
    <property type="match status" value="1"/>
</dbReference>
<evidence type="ECO:0000256" key="4">
    <source>
        <dbReference type="ARBA" id="ARBA00022801"/>
    </source>
</evidence>
<dbReference type="Pfam" id="PF04231">
    <property type="entry name" value="Endonuclease_1"/>
    <property type="match status" value="1"/>
</dbReference>
<evidence type="ECO:0000256" key="5">
    <source>
        <dbReference type="SAM" id="MobiDB-lite"/>
    </source>
</evidence>
<organism evidence="9 10">
    <name type="scientific">Chishuiella changwenlii</name>
    <dbReference type="NCBI Taxonomy" id="1434701"/>
    <lineage>
        <taxon>Bacteria</taxon>
        <taxon>Pseudomonadati</taxon>
        <taxon>Bacteroidota</taxon>
        <taxon>Flavobacteriia</taxon>
        <taxon>Flavobacteriales</taxon>
        <taxon>Weeksellaceae</taxon>
        <taxon>Chishuiella</taxon>
    </lineage>
</organism>
<dbReference type="InterPro" id="IPR013783">
    <property type="entry name" value="Ig-like_fold"/>
</dbReference>
<dbReference type="SUPFAM" id="SSF54060">
    <property type="entry name" value="His-Me finger endonucleases"/>
    <property type="match status" value="1"/>
</dbReference>
<comment type="similarity">
    <text evidence="1">Belongs to the EndA/NucM nuclease family.</text>
</comment>
<evidence type="ECO:0000313" key="10">
    <source>
        <dbReference type="Proteomes" id="UP000184120"/>
    </source>
</evidence>
<evidence type="ECO:0000259" key="7">
    <source>
        <dbReference type="PROSITE" id="PS50853"/>
    </source>
</evidence>
<keyword evidence="11" id="KW-1185">Reference proteome</keyword>
<dbReference type="Proteomes" id="UP000650994">
    <property type="component" value="Unassembled WGS sequence"/>
</dbReference>
<dbReference type="GO" id="GO:0016787">
    <property type="term" value="F:hydrolase activity"/>
    <property type="evidence" value="ECO:0007669"/>
    <property type="project" value="UniProtKB-KW"/>
</dbReference>
<dbReference type="PANTHER" id="PTHR33607">
    <property type="entry name" value="ENDONUCLEASE-1"/>
    <property type="match status" value="1"/>
</dbReference>
<reference evidence="10" key="3">
    <citation type="submission" date="2016-11" db="EMBL/GenBank/DDBJ databases">
        <authorList>
            <person name="Varghese N."/>
            <person name="Submissions S."/>
        </authorList>
    </citation>
    <scope>NUCLEOTIDE SEQUENCE [LARGE SCALE GENOMIC DNA]</scope>
    <source>
        <strain evidence="10">DSM 27989</strain>
    </source>
</reference>
<dbReference type="Pfam" id="PF00041">
    <property type="entry name" value="fn3"/>
    <property type="match status" value="1"/>
</dbReference>
<dbReference type="Proteomes" id="UP000184120">
    <property type="component" value="Unassembled WGS sequence"/>
</dbReference>
<keyword evidence="2" id="KW-0540">Nuclease</keyword>
<dbReference type="GO" id="GO:0004518">
    <property type="term" value="F:nuclease activity"/>
    <property type="evidence" value="ECO:0007669"/>
    <property type="project" value="UniProtKB-KW"/>
</dbReference>
<gene>
    <name evidence="8" type="ORF">GCM10010984_19310</name>
    <name evidence="9" type="ORF">SAMN05443634_103169</name>
</gene>
<name>A0A1M6V2Y8_9FLAO</name>
<reference evidence="11" key="4">
    <citation type="journal article" date="2019" name="Int. J. Syst. Evol. Microbiol.">
        <title>The Global Catalogue of Microorganisms (GCM) 10K type strain sequencing project: providing services to taxonomists for standard genome sequencing and annotation.</title>
        <authorList>
            <consortium name="The Broad Institute Genomics Platform"/>
            <consortium name="The Broad Institute Genome Sequencing Center for Infectious Disease"/>
            <person name="Wu L."/>
            <person name="Ma J."/>
        </authorList>
    </citation>
    <scope>NUCLEOTIDE SEQUENCE [LARGE SCALE GENOMIC DNA]</scope>
    <source>
        <strain evidence="11">CGMCC 1.12707</strain>
    </source>
</reference>
<dbReference type="OrthoDB" id="5485925at2"/>
<evidence type="ECO:0000256" key="2">
    <source>
        <dbReference type="ARBA" id="ARBA00022722"/>
    </source>
</evidence>
<dbReference type="SMART" id="SM00060">
    <property type="entry name" value="FN3"/>
    <property type="match status" value="1"/>
</dbReference>
<dbReference type="Pfam" id="PF18962">
    <property type="entry name" value="Por_Secre_tail"/>
    <property type="match status" value="1"/>
</dbReference>
<feature type="domain" description="Fibronectin type-III" evidence="7">
    <location>
        <begin position="269"/>
        <end position="354"/>
    </location>
</feature>
<dbReference type="PANTHER" id="PTHR33607:SF2">
    <property type="entry name" value="ENDONUCLEASE-1"/>
    <property type="match status" value="1"/>
</dbReference>
<protein>
    <submittedName>
        <fullName evidence="9">Por secretion system C-terminal sorting domain-containing protein</fullName>
    </submittedName>
</protein>
<feature type="region of interest" description="Disordered" evidence="5">
    <location>
        <begin position="349"/>
        <end position="389"/>
    </location>
</feature>
<evidence type="ECO:0000313" key="8">
    <source>
        <dbReference type="EMBL" id="GGF01948.1"/>
    </source>
</evidence>
<dbReference type="NCBIfam" id="TIGR04183">
    <property type="entry name" value="Por_Secre_tail"/>
    <property type="match status" value="1"/>
</dbReference>